<dbReference type="AlphaFoldDB" id="A0A8J5CCQ5"/>
<feature type="region of interest" description="Disordered" evidence="11">
    <location>
        <begin position="110"/>
        <end position="131"/>
    </location>
</feature>
<evidence type="ECO:0000259" key="12">
    <source>
        <dbReference type="PROSITE" id="PS00434"/>
    </source>
</evidence>
<evidence type="ECO:0000256" key="8">
    <source>
        <dbReference type="ARBA" id="ARBA00023242"/>
    </source>
</evidence>
<evidence type="ECO:0000256" key="11">
    <source>
        <dbReference type="SAM" id="MobiDB-lite"/>
    </source>
</evidence>
<keyword evidence="3" id="KW-0597">Phosphoprotein</keyword>
<evidence type="ECO:0000313" key="13">
    <source>
        <dbReference type="EMBL" id="KAG6471244.1"/>
    </source>
</evidence>
<dbReference type="PRINTS" id="PR00056">
    <property type="entry name" value="HSFDOMAIN"/>
</dbReference>
<dbReference type="PANTHER" id="PTHR10015:SF332">
    <property type="entry name" value="HEAT STRESS TRANSCRIPTION FACTOR C-1"/>
    <property type="match status" value="1"/>
</dbReference>
<dbReference type="SUPFAM" id="SSF46785">
    <property type="entry name" value="Winged helix' DNA-binding domain"/>
    <property type="match status" value="1"/>
</dbReference>
<evidence type="ECO:0000313" key="14">
    <source>
        <dbReference type="Proteomes" id="UP000734854"/>
    </source>
</evidence>
<evidence type="ECO:0000256" key="7">
    <source>
        <dbReference type="ARBA" id="ARBA00023163"/>
    </source>
</evidence>
<comment type="subunit">
    <text evidence="2">Homotrimer.</text>
</comment>
<name>A0A8J5CCQ5_ZINOF</name>
<evidence type="ECO:0000256" key="9">
    <source>
        <dbReference type="RuleBase" id="RU004020"/>
    </source>
</evidence>
<keyword evidence="14" id="KW-1185">Reference proteome</keyword>
<keyword evidence="5" id="KW-0346">Stress response</keyword>
<dbReference type="Proteomes" id="UP000734854">
    <property type="component" value="Unassembled WGS sequence"/>
</dbReference>
<dbReference type="InterPro" id="IPR036388">
    <property type="entry name" value="WH-like_DNA-bd_sf"/>
</dbReference>
<dbReference type="InterPro" id="IPR000232">
    <property type="entry name" value="HSF_DNA-bd"/>
</dbReference>
<dbReference type="PROSITE" id="PS00434">
    <property type="entry name" value="HSF_DOMAIN"/>
    <property type="match status" value="1"/>
</dbReference>
<reference evidence="13 14" key="1">
    <citation type="submission" date="2020-08" db="EMBL/GenBank/DDBJ databases">
        <title>Plant Genome Project.</title>
        <authorList>
            <person name="Zhang R.-G."/>
        </authorList>
    </citation>
    <scope>NUCLEOTIDE SEQUENCE [LARGE SCALE GENOMIC DNA]</scope>
    <source>
        <tissue evidence="13">Rhizome</tissue>
    </source>
</reference>
<dbReference type="EMBL" id="JACMSC010000021">
    <property type="protein sequence ID" value="KAG6471244.1"/>
    <property type="molecule type" value="Genomic_DNA"/>
</dbReference>
<sequence length="330" mass="36951">MEKMDHTLPAAPFVAKTYEMVSDPRTNLLIRWGKGDNSFLVLNPSDFSQLLLPLYFKHNNFSSFVRQLNTYGFRKVDPDRWEFAHLSFLRGQIHLLPRITRRTKKSQFYDAASSSSGGGISNDEKKDAAAAAEMEGEVEDVVLLRELHRLRQDQMVLDEELQRMSKRLQATERKPRQMLSFLVQMAKEPQLVSRLVHSKKLQYSAAAKKRRLASVMPSLTPPHPPQELPVLVSEAFQQTVREPALLTQVYPGVAINPIPAGNVVNPHEFGLDASSETTAAAAAANFPFSLLGHISVMNIFEHHKVSATVAATLSWRGVFASAQVCCFARV</sequence>
<evidence type="ECO:0000256" key="3">
    <source>
        <dbReference type="ARBA" id="ARBA00022553"/>
    </source>
</evidence>
<evidence type="ECO:0000256" key="4">
    <source>
        <dbReference type="ARBA" id="ARBA00023015"/>
    </source>
</evidence>
<dbReference type="GO" id="GO:0034605">
    <property type="term" value="P:cellular response to heat"/>
    <property type="evidence" value="ECO:0007669"/>
    <property type="project" value="TreeGrafter"/>
</dbReference>
<dbReference type="Gene3D" id="1.10.10.10">
    <property type="entry name" value="Winged helix-like DNA-binding domain superfamily/Winged helix DNA-binding domain"/>
    <property type="match status" value="1"/>
</dbReference>
<comment type="subcellular location">
    <subcellularLocation>
        <location evidence="1">Nucleus</location>
    </subcellularLocation>
</comment>
<gene>
    <name evidence="13" type="ORF">ZIOFF_072353</name>
</gene>
<evidence type="ECO:0000256" key="5">
    <source>
        <dbReference type="ARBA" id="ARBA00023016"/>
    </source>
</evidence>
<proteinExistence type="inferred from homology"/>
<dbReference type="InterPro" id="IPR036390">
    <property type="entry name" value="WH_DNA-bd_sf"/>
</dbReference>
<keyword evidence="6" id="KW-0238">DNA-binding</keyword>
<dbReference type="Pfam" id="PF00447">
    <property type="entry name" value="HSF_DNA-bind"/>
    <property type="match status" value="1"/>
</dbReference>
<organism evidence="13 14">
    <name type="scientific">Zingiber officinale</name>
    <name type="common">Ginger</name>
    <name type="synonym">Amomum zingiber</name>
    <dbReference type="NCBI Taxonomy" id="94328"/>
    <lineage>
        <taxon>Eukaryota</taxon>
        <taxon>Viridiplantae</taxon>
        <taxon>Streptophyta</taxon>
        <taxon>Embryophyta</taxon>
        <taxon>Tracheophyta</taxon>
        <taxon>Spermatophyta</taxon>
        <taxon>Magnoliopsida</taxon>
        <taxon>Liliopsida</taxon>
        <taxon>Zingiberales</taxon>
        <taxon>Zingiberaceae</taxon>
        <taxon>Zingiber</taxon>
    </lineage>
</organism>
<comment type="caution">
    <text evidence="13">The sequence shown here is derived from an EMBL/GenBank/DDBJ whole genome shotgun (WGS) entry which is preliminary data.</text>
</comment>
<comment type="similarity">
    <text evidence="9">Belongs to the HSF family.</text>
</comment>
<keyword evidence="10" id="KW-0175">Coiled coil</keyword>
<keyword evidence="4" id="KW-0805">Transcription regulation</keyword>
<protein>
    <recommendedName>
        <fullName evidence="12">HSF-type DNA-binding domain-containing protein</fullName>
    </recommendedName>
</protein>
<keyword evidence="8" id="KW-0539">Nucleus</keyword>
<keyword evidence="7" id="KW-0804">Transcription</keyword>
<dbReference type="GO" id="GO:0005634">
    <property type="term" value="C:nucleus"/>
    <property type="evidence" value="ECO:0007669"/>
    <property type="project" value="UniProtKB-SubCell"/>
</dbReference>
<dbReference type="FunFam" id="1.10.10.10:FF:000037">
    <property type="entry name" value="Heat stress transcription factor B-4"/>
    <property type="match status" value="1"/>
</dbReference>
<feature type="coiled-coil region" evidence="10">
    <location>
        <begin position="147"/>
        <end position="174"/>
    </location>
</feature>
<dbReference type="GO" id="GO:0003700">
    <property type="term" value="F:DNA-binding transcription factor activity"/>
    <property type="evidence" value="ECO:0007669"/>
    <property type="project" value="InterPro"/>
</dbReference>
<dbReference type="PANTHER" id="PTHR10015">
    <property type="entry name" value="HEAT SHOCK TRANSCRIPTION FACTOR"/>
    <property type="match status" value="1"/>
</dbReference>
<dbReference type="GO" id="GO:0006357">
    <property type="term" value="P:regulation of transcription by RNA polymerase II"/>
    <property type="evidence" value="ECO:0007669"/>
    <property type="project" value="TreeGrafter"/>
</dbReference>
<evidence type="ECO:0000256" key="6">
    <source>
        <dbReference type="ARBA" id="ARBA00023125"/>
    </source>
</evidence>
<evidence type="ECO:0000256" key="10">
    <source>
        <dbReference type="SAM" id="Coils"/>
    </source>
</evidence>
<dbReference type="GO" id="GO:0000978">
    <property type="term" value="F:RNA polymerase II cis-regulatory region sequence-specific DNA binding"/>
    <property type="evidence" value="ECO:0007669"/>
    <property type="project" value="TreeGrafter"/>
</dbReference>
<evidence type="ECO:0000256" key="2">
    <source>
        <dbReference type="ARBA" id="ARBA00011233"/>
    </source>
</evidence>
<dbReference type="SMART" id="SM00415">
    <property type="entry name" value="HSF"/>
    <property type="match status" value="1"/>
</dbReference>
<feature type="domain" description="HSF-type DNA-binding" evidence="12">
    <location>
        <begin position="52"/>
        <end position="76"/>
    </location>
</feature>
<accession>A0A8J5CCQ5</accession>
<evidence type="ECO:0000256" key="1">
    <source>
        <dbReference type="ARBA" id="ARBA00004123"/>
    </source>
</evidence>